<dbReference type="InterPro" id="IPR052958">
    <property type="entry name" value="IFN-induced_PKR_regulator"/>
</dbReference>
<dbReference type="PANTHER" id="PTHR46289:SF14">
    <property type="entry name" value="DUF4371 DOMAIN-CONTAINING PROTEIN"/>
    <property type="match status" value="1"/>
</dbReference>
<reference evidence="2" key="1">
    <citation type="submission" date="2025-08" db="UniProtKB">
        <authorList>
            <consortium name="RefSeq"/>
        </authorList>
    </citation>
    <scope>IDENTIFICATION</scope>
</reference>
<keyword evidence="1" id="KW-1185">Reference proteome</keyword>
<accession>A0A6P7SM74</accession>
<dbReference type="AlphaFoldDB" id="A0A6P7SM74"/>
<sequence length="199" mass="23461">MEISIERRIYKKKKNLGYEESIDAAISYNAELRREMLSVVDRLVEEMTSRFERLHDIAKKYTFLTPSNLLDKECNCDVDAFDENTRRENFLVERARLQNYLAAADAEDMDGPLQVLQFIQKYNLIESLPNIVIFLRVFLTRVIRITKLKLIKNHFRSTISQIRLTDLAILSIDRDLADKINFDEVSQDFTKRKTHNINL</sequence>
<name>A0A6P7SM74_9MOLL</name>
<evidence type="ECO:0000313" key="2">
    <source>
        <dbReference type="RefSeq" id="XP_029639395.1"/>
    </source>
</evidence>
<proteinExistence type="predicted"/>
<protein>
    <submittedName>
        <fullName evidence="2">Uncharacterized protein LOC115214319</fullName>
    </submittedName>
</protein>
<dbReference type="Proteomes" id="UP000515154">
    <property type="component" value="Linkage group LG1"/>
</dbReference>
<evidence type="ECO:0000313" key="1">
    <source>
        <dbReference type="Proteomes" id="UP000515154"/>
    </source>
</evidence>
<dbReference type="KEGG" id="osn:115214319"/>
<organism evidence="1 2">
    <name type="scientific">Octopus sinensis</name>
    <name type="common">East Asian common octopus</name>
    <dbReference type="NCBI Taxonomy" id="2607531"/>
    <lineage>
        <taxon>Eukaryota</taxon>
        <taxon>Metazoa</taxon>
        <taxon>Spiralia</taxon>
        <taxon>Lophotrochozoa</taxon>
        <taxon>Mollusca</taxon>
        <taxon>Cephalopoda</taxon>
        <taxon>Coleoidea</taxon>
        <taxon>Octopodiformes</taxon>
        <taxon>Octopoda</taxon>
        <taxon>Incirrata</taxon>
        <taxon>Octopodidae</taxon>
        <taxon>Octopus</taxon>
    </lineage>
</organism>
<dbReference type="PANTHER" id="PTHR46289">
    <property type="entry name" value="52 KDA REPRESSOR OF THE INHIBITOR OF THE PROTEIN KINASE-LIKE PROTEIN-RELATED"/>
    <property type="match status" value="1"/>
</dbReference>
<dbReference type="RefSeq" id="XP_029639395.1">
    <property type="nucleotide sequence ID" value="XM_029783535.1"/>
</dbReference>
<gene>
    <name evidence="2" type="primary">LOC115214319</name>
</gene>